<feature type="binding site" evidence="10">
    <location>
        <position position="407"/>
    </location>
    <ligand>
        <name>substrate</name>
    </ligand>
</feature>
<dbReference type="EC" id="2.3.1.1" evidence="10"/>
<dbReference type="GO" id="GO:0006592">
    <property type="term" value="P:ornithine biosynthetic process"/>
    <property type="evidence" value="ECO:0007669"/>
    <property type="project" value="TreeGrafter"/>
</dbReference>
<evidence type="ECO:0000256" key="4">
    <source>
        <dbReference type="ARBA" id="ARBA00022605"/>
    </source>
</evidence>
<comment type="pathway">
    <text evidence="10">Amino-acid biosynthesis; L-arginine biosynthesis; N(2)-acetyl-L-ornithine from L-glutamate: step 1/4.</text>
</comment>
<feature type="binding site" evidence="10">
    <location>
        <position position="402"/>
    </location>
    <ligand>
        <name>substrate</name>
    </ligand>
</feature>
<comment type="pathway">
    <text evidence="10">Amino-acid biosynthesis; L-arginine biosynthesis; L-ornithine and N-acetyl-L-glutamate from L-glutamate and N(2)-acetyl-L-ornithine (cyclic): step 1/1.</text>
</comment>
<dbReference type="HAMAP" id="MF_01106">
    <property type="entry name" value="ArgJ"/>
    <property type="match status" value="1"/>
</dbReference>
<comment type="caution">
    <text evidence="11">The sequence shown here is derived from an EMBL/GenBank/DDBJ whole genome shotgun (WGS) entry which is preliminary data.</text>
</comment>
<feature type="active site" description="Nucleophile" evidence="10">
    <location>
        <position position="190"/>
    </location>
</feature>
<evidence type="ECO:0000256" key="8">
    <source>
        <dbReference type="ARBA" id="ARBA00023315"/>
    </source>
</evidence>
<keyword evidence="6 10" id="KW-0068">Autocatalytic cleavage</keyword>
<sequence>MKLIKTGGVTTPLGFKTGGINCGIKKNEKNDLAMIFSEVPGATSIMTTTNVVKAAPILWCNKVMNNPYKQAVVINSGNANACTGQKGEEAVVATANKAATVLGVQPEDVLIASTGVIGVILPVEKILAGIETLGPKLGNSPADGEIAANTILTTDTVKKTIAVEVEIGGKSVKIGGMAKGSGMIHPNMATMLSFVTTDANIEPALLDQLLKETTVDTYNMISVDGDTSTNDMVAVIANGMAGNLPLQENTPDYEIFREAFIYVHKTLAKKIIRDGEGASKFVEVEVRGTKTKEDARKLAKSVITSSLVKTALFGEDANWGRVLCALGYSGAEFDPLKVSLVFSSQAGMITLLNDGAPIAFDEDEAKKVLSETDIYIVVEMEEGDEKAVAWGCDLSYDYVKINGDYRS</sequence>
<dbReference type="GO" id="GO:0004358">
    <property type="term" value="F:L-glutamate N-acetyltransferase activity, acting on acetyl-L-ornithine as donor"/>
    <property type="evidence" value="ECO:0007669"/>
    <property type="project" value="UniProtKB-UniRule"/>
</dbReference>
<comment type="catalytic activity">
    <reaction evidence="9 10">
        <text>N(2)-acetyl-L-ornithine + L-glutamate = N-acetyl-L-glutamate + L-ornithine</text>
        <dbReference type="Rhea" id="RHEA:15349"/>
        <dbReference type="ChEBI" id="CHEBI:29985"/>
        <dbReference type="ChEBI" id="CHEBI:44337"/>
        <dbReference type="ChEBI" id="CHEBI:46911"/>
        <dbReference type="ChEBI" id="CHEBI:57805"/>
        <dbReference type="EC" id="2.3.1.35"/>
    </reaction>
</comment>
<dbReference type="AlphaFoldDB" id="A0A1F2PIW4"/>
<dbReference type="CDD" id="cd02152">
    <property type="entry name" value="OAT"/>
    <property type="match status" value="1"/>
</dbReference>
<accession>A0A1F2PIW4</accession>
<feature type="chain" id="PRO_5023278467" description="Arginine biosynthesis bifunctional protein ArgJ beta chain" evidence="10">
    <location>
        <begin position="190"/>
        <end position="407"/>
    </location>
</feature>
<dbReference type="NCBIfam" id="NF003802">
    <property type="entry name" value="PRK05388.1"/>
    <property type="match status" value="1"/>
</dbReference>
<evidence type="ECO:0000256" key="3">
    <source>
        <dbReference type="ARBA" id="ARBA00022571"/>
    </source>
</evidence>
<dbReference type="SUPFAM" id="SSF56266">
    <property type="entry name" value="DmpA/ArgJ-like"/>
    <property type="match status" value="1"/>
</dbReference>
<dbReference type="GO" id="GO:0006526">
    <property type="term" value="P:L-arginine biosynthetic process"/>
    <property type="evidence" value="ECO:0007669"/>
    <property type="project" value="UniProtKB-UniRule"/>
</dbReference>
<dbReference type="Gene3D" id="3.10.20.340">
    <property type="entry name" value="ArgJ beta chain, C-terminal domain"/>
    <property type="match status" value="1"/>
</dbReference>
<evidence type="ECO:0000256" key="7">
    <source>
        <dbReference type="ARBA" id="ARBA00023268"/>
    </source>
</evidence>
<dbReference type="InterPro" id="IPR016117">
    <property type="entry name" value="ArgJ-like_dom_sf"/>
</dbReference>
<dbReference type="Pfam" id="PF01960">
    <property type="entry name" value="ArgJ"/>
    <property type="match status" value="1"/>
</dbReference>
<comment type="function">
    <text evidence="10">Catalyzes two activities which are involved in the cyclic version of arginine biosynthesis: the synthesis of N-acetylglutamate from glutamate and acetyl-CoA as the acetyl donor, and of ornithine by transacetylation between N(2)-acetylornithine and glutamate.</text>
</comment>
<keyword evidence="7 10" id="KW-0511">Multifunctional enzyme</keyword>
<evidence type="ECO:0000256" key="6">
    <source>
        <dbReference type="ARBA" id="ARBA00022813"/>
    </source>
</evidence>
<dbReference type="PANTHER" id="PTHR23100:SF0">
    <property type="entry name" value="ARGININE BIOSYNTHESIS BIFUNCTIONAL PROTEIN ARGJ, MITOCHONDRIAL"/>
    <property type="match status" value="1"/>
</dbReference>
<feature type="site" description="Cleavage; by autolysis" evidence="10">
    <location>
        <begin position="189"/>
        <end position="190"/>
    </location>
</feature>
<comment type="subcellular location">
    <subcellularLocation>
        <location evidence="10">Cytoplasm</location>
    </subcellularLocation>
</comment>
<evidence type="ECO:0000313" key="12">
    <source>
        <dbReference type="Proteomes" id="UP000176244"/>
    </source>
</evidence>
<dbReference type="RefSeq" id="WP_070370524.1">
    <property type="nucleotide sequence ID" value="NZ_LKEU01000024.1"/>
</dbReference>
<feature type="chain" id="PRO_5023278468" description="Arginine biosynthesis bifunctional protein ArgJ alpha chain" evidence="10">
    <location>
        <begin position="1"/>
        <end position="189"/>
    </location>
</feature>
<dbReference type="Proteomes" id="UP000176244">
    <property type="component" value="Unassembled WGS sequence"/>
</dbReference>
<protein>
    <recommendedName>
        <fullName evidence="10">Arginine biosynthesis bifunctional protein ArgJ</fullName>
    </recommendedName>
    <domain>
        <recommendedName>
            <fullName evidence="10">Glutamate N-acetyltransferase</fullName>
            <ecNumber evidence="10">2.3.1.35</ecNumber>
        </recommendedName>
        <alternativeName>
            <fullName evidence="10">Ornithine acetyltransferase</fullName>
            <shortName evidence="10">OATase</shortName>
        </alternativeName>
        <alternativeName>
            <fullName evidence="10">Ornithine transacetylase</fullName>
        </alternativeName>
    </domain>
    <domain>
        <recommendedName>
            <fullName evidence="10">Amino-acid acetyltransferase</fullName>
            <ecNumber evidence="10">2.3.1.1</ecNumber>
        </recommendedName>
        <alternativeName>
            <fullName evidence="10">N-acetylglutamate synthase</fullName>
            <shortName evidence="10">AGSase</shortName>
        </alternativeName>
    </domain>
    <component>
        <recommendedName>
            <fullName evidence="10">Arginine biosynthesis bifunctional protein ArgJ alpha chain</fullName>
        </recommendedName>
    </component>
    <component>
        <recommendedName>
            <fullName evidence="10">Arginine biosynthesis bifunctional protein ArgJ beta chain</fullName>
        </recommendedName>
    </component>
</protein>
<keyword evidence="10" id="KW-0963">Cytoplasm</keyword>
<dbReference type="UniPathway" id="UPA00068">
    <property type="reaction ID" value="UER00106"/>
</dbReference>
<dbReference type="InterPro" id="IPR002813">
    <property type="entry name" value="Arg_biosynth_ArgJ"/>
</dbReference>
<keyword evidence="8 10" id="KW-0012">Acyltransferase</keyword>
<comment type="catalytic activity">
    <reaction evidence="10">
        <text>L-glutamate + acetyl-CoA = N-acetyl-L-glutamate + CoA + H(+)</text>
        <dbReference type="Rhea" id="RHEA:24292"/>
        <dbReference type="ChEBI" id="CHEBI:15378"/>
        <dbReference type="ChEBI" id="CHEBI:29985"/>
        <dbReference type="ChEBI" id="CHEBI:44337"/>
        <dbReference type="ChEBI" id="CHEBI:57287"/>
        <dbReference type="ChEBI" id="CHEBI:57288"/>
        <dbReference type="EC" id="2.3.1.1"/>
    </reaction>
</comment>
<name>A0A1F2PIW4_9FIRM</name>
<dbReference type="InterPro" id="IPR042195">
    <property type="entry name" value="ArgJ_beta_C"/>
</dbReference>
<dbReference type="Gene3D" id="3.60.70.12">
    <property type="entry name" value="L-amino peptidase D-ALA esterase/amidase"/>
    <property type="match status" value="1"/>
</dbReference>
<keyword evidence="5 10" id="KW-0808">Transferase</keyword>
<evidence type="ECO:0000256" key="1">
    <source>
        <dbReference type="ARBA" id="ARBA00006774"/>
    </source>
</evidence>
<comment type="similarity">
    <text evidence="1 10">Belongs to the ArgJ family.</text>
</comment>
<organism evidence="11 12">
    <name type="scientific">Acetobacterium wieringae</name>
    <dbReference type="NCBI Taxonomy" id="52694"/>
    <lineage>
        <taxon>Bacteria</taxon>
        <taxon>Bacillati</taxon>
        <taxon>Bacillota</taxon>
        <taxon>Clostridia</taxon>
        <taxon>Eubacteriales</taxon>
        <taxon>Eubacteriaceae</taxon>
        <taxon>Acetobacterium</taxon>
    </lineage>
</organism>
<dbReference type="STRING" id="52694.ACWI_11920"/>
<feature type="binding site" evidence="10">
    <location>
        <position position="179"/>
    </location>
    <ligand>
        <name>substrate</name>
    </ligand>
</feature>
<evidence type="ECO:0000256" key="5">
    <source>
        <dbReference type="ARBA" id="ARBA00022679"/>
    </source>
</evidence>
<proteinExistence type="inferred from homology"/>
<dbReference type="FunFam" id="3.60.70.12:FF:000001">
    <property type="entry name" value="Arginine biosynthesis bifunctional protein ArgJ, chloroplastic"/>
    <property type="match status" value="1"/>
</dbReference>
<gene>
    <name evidence="10 11" type="primary">argJ</name>
    <name evidence="11" type="ORF">ACWI_11920</name>
</gene>
<dbReference type="GO" id="GO:0005737">
    <property type="term" value="C:cytoplasm"/>
    <property type="evidence" value="ECO:0007669"/>
    <property type="project" value="UniProtKB-SubCell"/>
</dbReference>
<keyword evidence="3 10" id="KW-0055">Arginine biosynthesis</keyword>
<keyword evidence="4 10" id="KW-0028">Amino-acid biosynthesis</keyword>
<dbReference type="EC" id="2.3.1.35" evidence="10"/>
<evidence type="ECO:0000313" key="11">
    <source>
        <dbReference type="EMBL" id="OFV71278.1"/>
    </source>
</evidence>
<dbReference type="OrthoDB" id="9804242at2"/>
<evidence type="ECO:0000256" key="9">
    <source>
        <dbReference type="ARBA" id="ARBA00049439"/>
    </source>
</evidence>
<dbReference type="NCBIfam" id="TIGR00120">
    <property type="entry name" value="ArgJ"/>
    <property type="match status" value="1"/>
</dbReference>
<feature type="binding site" evidence="10">
    <location>
        <position position="190"/>
    </location>
    <ligand>
        <name>substrate</name>
    </ligand>
</feature>
<evidence type="ECO:0000256" key="2">
    <source>
        <dbReference type="ARBA" id="ARBA00011475"/>
    </source>
</evidence>
<dbReference type="GO" id="GO:0004042">
    <property type="term" value="F:L-glutamate N-acetyltransferase activity"/>
    <property type="evidence" value="ECO:0007669"/>
    <property type="project" value="UniProtKB-UniRule"/>
</dbReference>
<feature type="binding site" evidence="10">
    <location>
        <position position="153"/>
    </location>
    <ligand>
        <name>substrate</name>
    </ligand>
</feature>
<evidence type="ECO:0000256" key="10">
    <source>
        <dbReference type="HAMAP-Rule" id="MF_01106"/>
    </source>
</evidence>
<dbReference type="PANTHER" id="PTHR23100">
    <property type="entry name" value="ARGININE BIOSYNTHESIS BIFUNCTIONAL PROTEIN ARGJ"/>
    <property type="match status" value="1"/>
</dbReference>
<comment type="subunit">
    <text evidence="2 10">Heterotetramer of two alpha and two beta chains.</text>
</comment>
<feature type="site" description="Involved in the stabilization of negative charge on the oxyanion by the formation of the oxyanion hole" evidence="10">
    <location>
        <position position="114"/>
    </location>
</feature>
<feature type="site" description="Involved in the stabilization of negative charge on the oxyanion by the formation of the oxyanion hole" evidence="10">
    <location>
        <position position="115"/>
    </location>
</feature>
<feature type="binding site" evidence="10">
    <location>
        <position position="276"/>
    </location>
    <ligand>
        <name>substrate</name>
    </ligand>
</feature>
<dbReference type="FunFam" id="3.10.20.340:FF:000001">
    <property type="entry name" value="Arginine biosynthesis bifunctional protein ArgJ, chloroplastic"/>
    <property type="match status" value="1"/>
</dbReference>
<reference evidence="11 12" key="1">
    <citation type="submission" date="2015-09" db="EMBL/GenBank/DDBJ databases">
        <title>Genome sequence of Acetobacterium wieringae DSM 1911.</title>
        <authorList>
            <person name="Poehlein A."/>
            <person name="Bengelsdorf F.R."/>
            <person name="Schiel-Bengelsdorf B."/>
            <person name="Duerre P."/>
            <person name="Daniel R."/>
        </authorList>
    </citation>
    <scope>NUCLEOTIDE SEQUENCE [LARGE SCALE GENOMIC DNA]</scope>
    <source>
        <strain evidence="11 12">DSM 1911</strain>
    </source>
</reference>
<dbReference type="EMBL" id="LKEU01000024">
    <property type="protein sequence ID" value="OFV71278.1"/>
    <property type="molecule type" value="Genomic_DNA"/>
</dbReference>